<feature type="transmembrane region" description="Helical" evidence="1">
    <location>
        <begin position="257"/>
        <end position="278"/>
    </location>
</feature>
<dbReference type="KEGG" id="ehx:EMIHUDRAFT_117230"/>
<feature type="transmembrane region" description="Helical" evidence="1">
    <location>
        <begin position="177"/>
        <end position="197"/>
    </location>
</feature>
<reference evidence="4" key="1">
    <citation type="journal article" date="2013" name="Nature">
        <title>Pan genome of the phytoplankton Emiliania underpins its global distribution.</title>
        <authorList>
            <person name="Read B.A."/>
            <person name="Kegel J."/>
            <person name="Klute M.J."/>
            <person name="Kuo A."/>
            <person name="Lefebvre S.C."/>
            <person name="Maumus F."/>
            <person name="Mayer C."/>
            <person name="Miller J."/>
            <person name="Monier A."/>
            <person name="Salamov A."/>
            <person name="Young J."/>
            <person name="Aguilar M."/>
            <person name="Claverie J.M."/>
            <person name="Frickenhaus S."/>
            <person name="Gonzalez K."/>
            <person name="Herman E.K."/>
            <person name="Lin Y.C."/>
            <person name="Napier J."/>
            <person name="Ogata H."/>
            <person name="Sarno A.F."/>
            <person name="Shmutz J."/>
            <person name="Schroeder D."/>
            <person name="de Vargas C."/>
            <person name="Verret F."/>
            <person name="von Dassow P."/>
            <person name="Valentin K."/>
            <person name="Van de Peer Y."/>
            <person name="Wheeler G."/>
            <person name="Dacks J.B."/>
            <person name="Delwiche C.F."/>
            <person name="Dyhrman S.T."/>
            <person name="Glockner G."/>
            <person name="John U."/>
            <person name="Richards T."/>
            <person name="Worden A.Z."/>
            <person name="Zhang X."/>
            <person name="Grigoriev I.V."/>
            <person name="Allen A.E."/>
            <person name="Bidle K."/>
            <person name="Borodovsky M."/>
            <person name="Bowler C."/>
            <person name="Brownlee C."/>
            <person name="Cock J.M."/>
            <person name="Elias M."/>
            <person name="Gladyshev V.N."/>
            <person name="Groth M."/>
            <person name="Guda C."/>
            <person name="Hadaegh A."/>
            <person name="Iglesias-Rodriguez M.D."/>
            <person name="Jenkins J."/>
            <person name="Jones B.M."/>
            <person name="Lawson T."/>
            <person name="Leese F."/>
            <person name="Lindquist E."/>
            <person name="Lobanov A."/>
            <person name="Lomsadze A."/>
            <person name="Malik S.B."/>
            <person name="Marsh M.E."/>
            <person name="Mackinder L."/>
            <person name="Mock T."/>
            <person name="Mueller-Roeber B."/>
            <person name="Pagarete A."/>
            <person name="Parker M."/>
            <person name="Probert I."/>
            <person name="Quesneville H."/>
            <person name="Raines C."/>
            <person name="Rensing S.A."/>
            <person name="Riano-Pachon D.M."/>
            <person name="Richier S."/>
            <person name="Rokitta S."/>
            <person name="Shiraiwa Y."/>
            <person name="Soanes D.M."/>
            <person name="van der Giezen M."/>
            <person name="Wahlund T.M."/>
            <person name="Williams B."/>
            <person name="Wilson W."/>
            <person name="Wolfe G."/>
            <person name="Wurch L.L."/>
        </authorList>
    </citation>
    <scope>NUCLEOTIDE SEQUENCE</scope>
</reference>
<keyword evidence="1" id="KW-1133">Transmembrane helix</keyword>
<dbReference type="PaxDb" id="2903-EOD21337"/>
<feature type="chain" id="PRO_5044262404" evidence="2">
    <location>
        <begin position="19"/>
        <end position="365"/>
    </location>
</feature>
<sequence length="365" mass="37888">MIHLSLVALLSSPPVCFTAHEKTTLFCEVPPSADGPVTVFDDSAVGTRTLHWRAGSGKLCTSKWCSSCIQRGADARAGSCRSATASGWTLAQSRSNSLLRKPAALLLGGAVLSLPVMALLLSMPAAAPSVAVARYFAQLEAVRATPTLAQGPVLRAAVALLQFAGAWWFPLVAALGTAVNLFTLVLTAATVVLYLAAVLGRPSRWVSTALANAVGAAAGSYALLLLLRSHGESLLADRFGAVLANPSFDKLMSAMQAHGAAGMLGVSCLPLILHPVVLFGRLPPRSRAPVIGLILAGRTIKYLLMAWLTKNAPGALRFFGIKGEAQAPPPPPPPPPALLCLRHTPLSLGHRTGALFDLAAKAKAA</sequence>
<evidence type="ECO:0000256" key="1">
    <source>
        <dbReference type="SAM" id="Phobius"/>
    </source>
</evidence>
<dbReference type="AlphaFoldDB" id="A0A0D3JCV2"/>
<evidence type="ECO:0000313" key="4">
    <source>
        <dbReference type="Proteomes" id="UP000013827"/>
    </source>
</evidence>
<keyword evidence="2" id="KW-0732">Signal</keyword>
<organism evidence="3 4">
    <name type="scientific">Emiliania huxleyi (strain CCMP1516)</name>
    <dbReference type="NCBI Taxonomy" id="280463"/>
    <lineage>
        <taxon>Eukaryota</taxon>
        <taxon>Haptista</taxon>
        <taxon>Haptophyta</taxon>
        <taxon>Prymnesiophyceae</taxon>
        <taxon>Isochrysidales</taxon>
        <taxon>Noelaerhabdaceae</taxon>
        <taxon>Emiliania</taxon>
    </lineage>
</organism>
<feature type="transmembrane region" description="Helical" evidence="1">
    <location>
        <begin position="209"/>
        <end position="227"/>
    </location>
</feature>
<dbReference type="EnsemblProtists" id="EOD21337">
    <property type="protein sequence ID" value="EOD21337"/>
    <property type="gene ID" value="EMIHUDRAFT_117230"/>
</dbReference>
<keyword evidence="1" id="KW-0812">Transmembrane</keyword>
<protein>
    <submittedName>
        <fullName evidence="3">Uncharacterized protein</fullName>
    </submittedName>
</protein>
<feature type="signal peptide" evidence="2">
    <location>
        <begin position="1"/>
        <end position="18"/>
    </location>
</feature>
<keyword evidence="1" id="KW-0472">Membrane</keyword>
<reference evidence="3" key="2">
    <citation type="submission" date="2024-10" db="UniProtKB">
        <authorList>
            <consortium name="EnsemblProtists"/>
        </authorList>
    </citation>
    <scope>IDENTIFICATION</scope>
</reference>
<proteinExistence type="predicted"/>
<dbReference type="Proteomes" id="UP000013827">
    <property type="component" value="Unassembled WGS sequence"/>
</dbReference>
<dbReference type="GeneID" id="17266904"/>
<dbReference type="RefSeq" id="XP_005773766.1">
    <property type="nucleotide sequence ID" value="XM_005773709.1"/>
</dbReference>
<evidence type="ECO:0000256" key="2">
    <source>
        <dbReference type="SAM" id="SignalP"/>
    </source>
</evidence>
<dbReference type="HOGENOM" id="CLU_759591_0_0_1"/>
<accession>A0A0D3JCV2</accession>
<name>A0A0D3JCV2_EMIH1</name>
<keyword evidence="4" id="KW-1185">Reference proteome</keyword>
<evidence type="ECO:0000313" key="3">
    <source>
        <dbReference type="EnsemblProtists" id="EOD21337"/>
    </source>
</evidence>
<feature type="transmembrane region" description="Helical" evidence="1">
    <location>
        <begin position="103"/>
        <end position="132"/>
    </location>
</feature>
<dbReference type="eggNOG" id="ENOG502SYMN">
    <property type="taxonomic scope" value="Eukaryota"/>
</dbReference>